<evidence type="ECO:0000259" key="5">
    <source>
        <dbReference type="Pfam" id="PF04542"/>
    </source>
</evidence>
<dbReference type="InterPro" id="IPR036388">
    <property type="entry name" value="WH-like_DNA-bd_sf"/>
</dbReference>
<keyword evidence="8" id="KW-1185">Reference proteome</keyword>
<feature type="domain" description="RNA polymerase sigma-70 region 2" evidence="5">
    <location>
        <begin position="28"/>
        <end position="90"/>
    </location>
</feature>
<dbReference type="InterPro" id="IPR014327">
    <property type="entry name" value="RNA_pol_sigma70_bacteroid"/>
</dbReference>
<dbReference type="InterPro" id="IPR013324">
    <property type="entry name" value="RNA_pol_sigma_r3/r4-like"/>
</dbReference>
<keyword evidence="2" id="KW-0805">Transcription regulation</keyword>
<proteinExistence type="inferred from homology"/>
<dbReference type="InterPro" id="IPR039425">
    <property type="entry name" value="RNA_pol_sigma-70-like"/>
</dbReference>
<dbReference type="SUPFAM" id="SSF88659">
    <property type="entry name" value="Sigma3 and sigma4 domains of RNA polymerase sigma factors"/>
    <property type="match status" value="1"/>
</dbReference>
<dbReference type="NCBIfam" id="TIGR02985">
    <property type="entry name" value="Sig70_bacteroi1"/>
    <property type="match status" value="1"/>
</dbReference>
<dbReference type="GO" id="GO:0006352">
    <property type="term" value="P:DNA-templated transcription initiation"/>
    <property type="evidence" value="ECO:0007669"/>
    <property type="project" value="InterPro"/>
</dbReference>
<dbReference type="RefSeq" id="WP_182921533.1">
    <property type="nucleotide sequence ID" value="NZ_WNXD01000001.1"/>
</dbReference>
<feature type="domain" description="RNA polymerase sigma factor 70 region 4 type 2" evidence="6">
    <location>
        <begin position="129"/>
        <end position="174"/>
    </location>
</feature>
<dbReference type="InterPro" id="IPR007627">
    <property type="entry name" value="RNA_pol_sigma70_r2"/>
</dbReference>
<keyword evidence="4" id="KW-0804">Transcription</keyword>
<accession>A0A923DVS2</accession>
<evidence type="ECO:0000256" key="2">
    <source>
        <dbReference type="ARBA" id="ARBA00023015"/>
    </source>
</evidence>
<organism evidence="7 8">
    <name type="scientific">Pedobacter planticolens</name>
    <dbReference type="NCBI Taxonomy" id="2679964"/>
    <lineage>
        <taxon>Bacteria</taxon>
        <taxon>Pseudomonadati</taxon>
        <taxon>Bacteroidota</taxon>
        <taxon>Sphingobacteriia</taxon>
        <taxon>Sphingobacteriales</taxon>
        <taxon>Sphingobacteriaceae</taxon>
        <taxon>Pedobacter</taxon>
    </lineage>
</organism>
<dbReference type="AlphaFoldDB" id="A0A923DVS2"/>
<dbReference type="SUPFAM" id="SSF88946">
    <property type="entry name" value="Sigma2 domain of RNA polymerase sigma factors"/>
    <property type="match status" value="1"/>
</dbReference>
<dbReference type="GO" id="GO:0016987">
    <property type="term" value="F:sigma factor activity"/>
    <property type="evidence" value="ECO:0007669"/>
    <property type="project" value="UniProtKB-KW"/>
</dbReference>
<dbReference type="NCBIfam" id="TIGR02937">
    <property type="entry name" value="sigma70-ECF"/>
    <property type="match status" value="1"/>
</dbReference>
<comment type="caution">
    <text evidence="7">The sequence shown here is derived from an EMBL/GenBank/DDBJ whole genome shotgun (WGS) entry which is preliminary data.</text>
</comment>
<dbReference type="Gene3D" id="1.10.10.10">
    <property type="entry name" value="Winged helix-like DNA-binding domain superfamily/Winged helix DNA-binding domain"/>
    <property type="match status" value="1"/>
</dbReference>
<protein>
    <submittedName>
        <fullName evidence="7">RNA polymerase sigma-70 factor</fullName>
    </submittedName>
</protein>
<sequence>MQSYNTFSDDKLLDLLKSGDEAAFNEIYKRNWAYLYDSACRVLGDQDAAKDILQEIFVWFWNHREQINTKTIQGYLYVAVKYKVANYIRNGKVKESFYTRVKAANIGAVFNDTSIEVNELIKFINEFTNDLSPRCKEVFQLSRFENLSHKEIAIKLGISEKTIENQITLALNKLRKKLSKASILMIFFI</sequence>
<gene>
    <name evidence="7" type="ORF">GM921_05165</name>
</gene>
<evidence type="ECO:0000313" key="7">
    <source>
        <dbReference type="EMBL" id="MBB2144861.1"/>
    </source>
</evidence>
<dbReference type="CDD" id="cd06171">
    <property type="entry name" value="Sigma70_r4"/>
    <property type="match status" value="1"/>
</dbReference>
<name>A0A923DVS2_9SPHI</name>
<dbReference type="EMBL" id="WNXD01000001">
    <property type="protein sequence ID" value="MBB2144861.1"/>
    <property type="molecule type" value="Genomic_DNA"/>
</dbReference>
<evidence type="ECO:0000256" key="1">
    <source>
        <dbReference type="ARBA" id="ARBA00010641"/>
    </source>
</evidence>
<dbReference type="PANTHER" id="PTHR43133">
    <property type="entry name" value="RNA POLYMERASE ECF-TYPE SIGMA FACTO"/>
    <property type="match status" value="1"/>
</dbReference>
<comment type="similarity">
    <text evidence="1">Belongs to the sigma-70 factor family. ECF subfamily.</text>
</comment>
<dbReference type="InterPro" id="IPR013325">
    <property type="entry name" value="RNA_pol_sigma_r2"/>
</dbReference>
<evidence type="ECO:0000256" key="4">
    <source>
        <dbReference type="ARBA" id="ARBA00023163"/>
    </source>
</evidence>
<reference evidence="7" key="1">
    <citation type="submission" date="2019-11" db="EMBL/GenBank/DDBJ databases">
        <title>Description of Pedobacter sp. LMG 31464T.</title>
        <authorList>
            <person name="Carlier A."/>
            <person name="Qi S."/>
            <person name="Vandamme P."/>
        </authorList>
    </citation>
    <scope>NUCLEOTIDE SEQUENCE</scope>
    <source>
        <strain evidence="7">LMG 31464</strain>
    </source>
</reference>
<keyword evidence="3" id="KW-0731">Sigma factor</keyword>
<dbReference type="Gene3D" id="1.10.1740.10">
    <property type="match status" value="1"/>
</dbReference>
<dbReference type="PANTHER" id="PTHR43133:SF46">
    <property type="entry name" value="RNA POLYMERASE SIGMA-70 FACTOR ECF SUBFAMILY"/>
    <property type="match status" value="1"/>
</dbReference>
<dbReference type="Proteomes" id="UP000601055">
    <property type="component" value="Unassembled WGS sequence"/>
</dbReference>
<evidence type="ECO:0000256" key="3">
    <source>
        <dbReference type="ARBA" id="ARBA00023082"/>
    </source>
</evidence>
<evidence type="ECO:0000313" key="8">
    <source>
        <dbReference type="Proteomes" id="UP000601055"/>
    </source>
</evidence>
<dbReference type="InterPro" id="IPR014284">
    <property type="entry name" value="RNA_pol_sigma-70_dom"/>
</dbReference>
<dbReference type="Pfam" id="PF08281">
    <property type="entry name" value="Sigma70_r4_2"/>
    <property type="match status" value="1"/>
</dbReference>
<dbReference type="InterPro" id="IPR013249">
    <property type="entry name" value="RNA_pol_sigma70_r4_t2"/>
</dbReference>
<evidence type="ECO:0000259" key="6">
    <source>
        <dbReference type="Pfam" id="PF08281"/>
    </source>
</evidence>
<dbReference type="GO" id="GO:0003677">
    <property type="term" value="F:DNA binding"/>
    <property type="evidence" value="ECO:0007669"/>
    <property type="project" value="InterPro"/>
</dbReference>
<dbReference type="Pfam" id="PF04542">
    <property type="entry name" value="Sigma70_r2"/>
    <property type="match status" value="1"/>
</dbReference>